<protein>
    <recommendedName>
        <fullName evidence="2">ATP/GTP-binding protein</fullName>
    </recommendedName>
</protein>
<gene>
    <name evidence="1" type="ORF">METZ01_LOCUS232890</name>
</gene>
<feature type="non-terminal residue" evidence="1">
    <location>
        <position position="1"/>
    </location>
</feature>
<accession>A0A382GY75</accession>
<sequence>VENPEKLGELTVRFVQPYQAGKSYLCPRCNREIPEGLGHLVVTPNEAPDLRRHWHRGCWDGRPPQR</sequence>
<evidence type="ECO:0008006" key="2">
    <source>
        <dbReference type="Google" id="ProtNLM"/>
    </source>
</evidence>
<evidence type="ECO:0000313" key="1">
    <source>
        <dbReference type="EMBL" id="SVB80036.1"/>
    </source>
</evidence>
<dbReference type="AlphaFoldDB" id="A0A382GY75"/>
<organism evidence="1">
    <name type="scientific">marine metagenome</name>
    <dbReference type="NCBI Taxonomy" id="408172"/>
    <lineage>
        <taxon>unclassified sequences</taxon>
        <taxon>metagenomes</taxon>
        <taxon>ecological metagenomes</taxon>
    </lineage>
</organism>
<name>A0A382GY75_9ZZZZ</name>
<reference evidence="1" key="1">
    <citation type="submission" date="2018-05" db="EMBL/GenBank/DDBJ databases">
        <authorList>
            <person name="Lanie J.A."/>
            <person name="Ng W.-L."/>
            <person name="Kazmierczak K.M."/>
            <person name="Andrzejewski T.M."/>
            <person name="Davidsen T.M."/>
            <person name="Wayne K.J."/>
            <person name="Tettelin H."/>
            <person name="Glass J.I."/>
            <person name="Rusch D."/>
            <person name="Podicherti R."/>
            <person name="Tsui H.-C.T."/>
            <person name="Winkler M.E."/>
        </authorList>
    </citation>
    <scope>NUCLEOTIDE SEQUENCE</scope>
</reference>
<dbReference type="EMBL" id="UINC01058127">
    <property type="protein sequence ID" value="SVB80036.1"/>
    <property type="molecule type" value="Genomic_DNA"/>
</dbReference>
<proteinExistence type="predicted"/>